<dbReference type="FunFam" id="3.40.50.10190:FF:000072">
    <property type="entry name" value="DNA ligase"/>
    <property type="match status" value="1"/>
</dbReference>
<dbReference type="SMART" id="SM00292">
    <property type="entry name" value="BRCT"/>
    <property type="match status" value="1"/>
</dbReference>
<reference evidence="4" key="1">
    <citation type="submission" date="2022-11" db="EMBL/GenBank/DDBJ databases">
        <authorList>
            <person name="Hyden B.L."/>
            <person name="Feng K."/>
            <person name="Yates T."/>
            <person name="Jawdy S."/>
            <person name="Smart L.B."/>
            <person name="Muchero W."/>
        </authorList>
    </citation>
    <scope>NUCLEOTIDE SEQUENCE</scope>
    <source>
        <tissue evidence="4">Shoot tip</tissue>
    </source>
</reference>
<feature type="domain" description="BRCT" evidence="3">
    <location>
        <begin position="49"/>
        <end position="142"/>
    </location>
</feature>
<dbReference type="SUPFAM" id="SSF52113">
    <property type="entry name" value="BRCT domain"/>
    <property type="match status" value="2"/>
</dbReference>
<dbReference type="Proteomes" id="UP001151532">
    <property type="component" value="Chromosome 18"/>
</dbReference>
<dbReference type="AlphaFoldDB" id="A0A9Q0ULF2"/>
<dbReference type="PANTHER" id="PTHR45997">
    <property type="entry name" value="DNA LIGASE 4"/>
    <property type="match status" value="1"/>
</dbReference>
<dbReference type="PANTHER" id="PTHR45997:SF1">
    <property type="entry name" value="DNA LIGASE 4"/>
    <property type="match status" value="1"/>
</dbReference>
<dbReference type="InterPro" id="IPR001357">
    <property type="entry name" value="BRCT_dom"/>
</dbReference>
<dbReference type="GO" id="GO:0032807">
    <property type="term" value="C:DNA ligase IV complex"/>
    <property type="evidence" value="ECO:0007669"/>
    <property type="project" value="TreeGrafter"/>
</dbReference>
<protein>
    <submittedName>
        <fullName evidence="4">DNA LIGASE 4</fullName>
    </submittedName>
</protein>
<evidence type="ECO:0000313" key="5">
    <source>
        <dbReference type="Proteomes" id="UP001151532"/>
    </source>
</evidence>
<dbReference type="GO" id="GO:0006297">
    <property type="term" value="P:nucleotide-excision repair, DNA gap filling"/>
    <property type="evidence" value="ECO:0007669"/>
    <property type="project" value="TreeGrafter"/>
</dbReference>
<dbReference type="Pfam" id="PF16589">
    <property type="entry name" value="BRCT_2"/>
    <property type="match status" value="1"/>
</dbReference>
<accession>A0A9Q0ULF2</accession>
<evidence type="ECO:0000259" key="3">
    <source>
        <dbReference type="PROSITE" id="PS50172"/>
    </source>
</evidence>
<dbReference type="Gene3D" id="3.40.50.10190">
    <property type="entry name" value="BRCT domain"/>
    <property type="match status" value="2"/>
</dbReference>
<sequence length="411" mass="46571">MLSFLCLLGLTHFQIRRSRNSLNFFILKIHFYGLCCLLVIKPPMLYYQAFPLLFPSLQLSLTCTDFVNVPPTNSLESLHKMVAENGGTFSMNLNNSVTHCIAAESKGIKYQAAKLHGDIIHYSWVLDCCLQKKLLPLQPKYFVFLSDGSKKKLQEEIDEFSDSYYWDLDLSDINQLLSNINTSEDAKAIDYFKKKYCPEEKWSLFHGCCVYFHISRDSLTPDWESLLGLAFRRLKLEIFMGGGKVCNNIAHATHLVVLIVPASDVDFGSLVKSFTTAEKHFLLNKRLYVIGSQWLEDSLERGHKLLEDTYNLKPSGLEESNSKEVLCDLDMEEATPILDGAGNEILPPDTVNKAREKWKQKLLLNDSNKLVSLEKGMTRKRGRPAGGSTRKGKNRCRPCSTNTGTNCKQAC</sequence>
<keyword evidence="1" id="KW-0233">DNA recombination</keyword>
<dbReference type="GO" id="GO:0003677">
    <property type="term" value="F:DNA binding"/>
    <property type="evidence" value="ECO:0007669"/>
    <property type="project" value="InterPro"/>
</dbReference>
<organism evidence="4 5">
    <name type="scientific">Salix purpurea</name>
    <name type="common">Purple osier willow</name>
    <dbReference type="NCBI Taxonomy" id="77065"/>
    <lineage>
        <taxon>Eukaryota</taxon>
        <taxon>Viridiplantae</taxon>
        <taxon>Streptophyta</taxon>
        <taxon>Embryophyta</taxon>
        <taxon>Tracheophyta</taxon>
        <taxon>Spermatophyta</taxon>
        <taxon>Magnoliopsida</taxon>
        <taxon>eudicotyledons</taxon>
        <taxon>Gunneridae</taxon>
        <taxon>Pentapetalae</taxon>
        <taxon>rosids</taxon>
        <taxon>fabids</taxon>
        <taxon>Malpighiales</taxon>
        <taxon>Salicaceae</taxon>
        <taxon>Saliceae</taxon>
        <taxon>Salix</taxon>
    </lineage>
</organism>
<dbReference type="PROSITE" id="PS50172">
    <property type="entry name" value="BRCT"/>
    <property type="match status" value="2"/>
</dbReference>
<dbReference type="GO" id="GO:0005524">
    <property type="term" value="F:ATP binding"/>
    <property type="evidence" value="ECO:0007669"/>
    <property type="project" value="InterPro"/>
</dbReference>
<name>A0A9Q0ULF2_SALPP</name>
<dbReference type="InterPro" id="IPR029710">
    <property type="entry name" value="LIG4"/>
</dbReference>
<proteinExistence type="predicted"/>
<dbReference type="EMBL" id="JAPFFK010000012">
    <property type="protein sequence ID" value="KAJ6731992.1"/>
    <property type="molecule type" value="Genomic_DNA"/>
</dbReference>
<dbReference type="InterPro" id="IPR036420">
    <property type="entry name" value="BRCT_dom_sf"/>
</dbReference>
<feature type="region of interest" description="Disordered" evidence="2">
    <location>
        <begin position="378"/>
        <end position="404"/>
    </location>
</feature>
<feature type="domain" description="BRCT" evidence="3">
    <location>
        <begin position="242"/>
        <end position="312"/>
    </location>
</feature>
<keyword evidence="4" id="KW-0436">Ligase</keyword>
<evidence type="ECO:0000256" key="1">
    <source>
        <dbReference type="ARBA" id="ARBA00023172"/>
    </source>
</evidence>
<gene>
    <name evidence="4" type="ORF">OIU79_003176</name>
</gene>
<dbReference type="GO" id="GO:0003910">
    <property type="term" value="F:DNA ligase (ATP) activity"/>
    <property type="evidence" value="ECO:0007669"/>
    <property type="project" value="InterPro"/>
</dbReference>
<dbReference type="GO" id="GO:0006303">
    <property type="term" value="P:double-strand break repair via nonhomologous end joining"/>
    <property type="evidence" value="ECO:0007669"/>
    <property type="project" value="TreeGrafter"/>
</dbReference>
<dbReference type="GO" id="GO:0006310">
    <property type="term" value="P:DNA recombination"/>
    <property type="evidence" value="ECO:0007669"/>
    <property type="project" value="UniProtKB-KW"/>
</dbReference>
<reference evidence="4" key="2">
    <citation type="journal article" date="2023" name="Int. J. Mol. Sci.">
        <title>De Novo Assembly and Annotation of 11 Diverse Shrub Willow (Salix) Genomes Reveals Novel Gene Organization in Sex-Linked Regions.</title>
        <authorList>
            <person name="Hyden B."/>
            <person name="Feng K."/>
            <person name="Yates T.B."/>
            <person name="Jawdy S."/>
            <person name="Cereghino C."/>
            <person name="Smart L.B."/>
            <person name="Muchero W."/>
        </authorList>
    </citation>
    <scope>NUCLEOTIDE SEQUENCE</scope>
    <source>
        <tissue evidence="4">Shoot tip</tissue>
    </source>
</reference>
<evidence type="ECO:0000256" key="2">
    <source>
        <dbReference type="SAM" id="MobiDB-lite"/>
    </source>
</evidence>
<dbReference type="OrthoDB" id="151490at2759"/>
<comment type="caution">
    <text evidence="4">The sequence shown here is derived from an EMBL/GenBank/DDBJ whole genome shotgun (WGS) entry which is preliminary data.</text>
</comment>
<evidence type="ECO:0000313" key="4">
    <source>
        <dbReference type="EMBL" id="KAJ6731992.1"/>
    </source>
</evidence>
<keyword evidence="5" id="KW-1185">Reference proteome</keyword>